<name>A0A645BQR2_9ZZZZ</name>
<protein>
    <submittedName>
        <fullName evidence="3">IS66 family transposase ISSwo2</fullName>
    </submittedName>
</protein>
<reference evidence="3" key="1">
    <citation type="submission" date="2019-08" db="EMBL/GenBank/DDBJ databases">
        <authorList>
            <person name="Kucharzyk K."/>
            <person name="Murdoch R.W."/>
            <person name="Higgins S."/>
            <person name="Loffler F."/>
        </authorList>
    </citation>
    <scope>NUCLEOTIDE SEQUENCE</scope>
</reference>
<dbReference type="InterPro" id="IPR004291">
    <property type="entry name" value="Transposase_IS66_central"/>
</dbReference>
<evidence type="ECO:0000313" key="3">
    <source>
        <dbReference type="EMBL" id="MPM67577.1"/>
    </source>
</evidence>
<organism evidence="3">
    <name type="scientific">bioreactor metagenome</name>
    <dbReference type="NCBI Taxonomy" id="1076179"/>
    <lineage>
        <taxon>unclassified sequences</taxon>
        <taxon>metagenomes</taxon>
        <taxon>ecological metagenomes</taxon>
    </lineage>
</organism>
<accession>A0A645BQR2</accession>
<dbReference type="EMBL" id="VSSQ01021767">
    <property type="protein sequence ID" value="MPM67577.1"/>
    <property type="molecule type" value="Genomic_DNA"/>
</dbReference>
<gene>
    <name evidence="3" type="ORF">SDC9_114500</name>
</gene>
<dbReference type="AlphaFoldDB" id="A0A645BQR2"/>
<dbReference type="InterPro" id="IPR052344">
    <property type="entry name" value="Transposase-related"/>
</dbReference>
<feature type="domain" description="Transposase IS66 central" evidence="1">
    <location>
        <begin position="2"/>
        <end position="179"/>
    </location>
</feature>
<dbReference type="Pfam" id="PF13817">
    <property type="entry name" value="DDE_Tnp_IS66_C"/>
    <property type="match status" value="1"/>
</dbReference>
<sequence length="241" mass="27632">MILIQYQPSRAAIHPQRFLKKFNGLLHTDGYEVYHKLPAITVVGCWVHLRRKFEDALKAITPADRPNSYANEAIQRIGWLFHREKQAKELSAEKRYQLRLEETKPQAEAFFAWLQPLPVLPKTTLGQAVQYGLQQRQWLMNVYLDGRTEFSNNLAENAVRPFAVGRKNWLFCNTVKGAEASAVVYSLIETAKANGLKPFEYLLFLLETIPATTTGQLDDMLPWGKAIPEYCRQAKPVKEKA</sequence>
<proteinExistence type="predicted"/>
<dbReference type="Pfam" id="PF03050">
    <property type="entry name" value="DDE_Tnp_IS66"/>
    <property type="match status" value="1"/>
</dbReference>
<dbReference type="NCBIfam" id="NF033517">
    <property type="entry name" value="transpos_IS66"/>
    <property type="match status" value="1"/>
</dbReference>
<feature type="domain" description="Transposase IS66 C-terminal" evidence="2">
    <location>
        <begin position="186"/>
        <end position="223"/>
    </location>
</feature>
<dbReference type="PANTHER" id="PTHR33678">
    <property type="entry name" value="BLL1576 PROTEIN"/>
    <property type="match status" value="1"/>
</dbReference>
<evidence type="ECO:0000259" key="2">
    <source>
        <dbReference type="Pfam" id="PF13817"/>
    </source>
</evidence>
<dbReference type="PANTHER" id="PTHR33678:SF1">
    <property type="entry name" value="BLL1576 PROTEIN"/>
    <property type="match status" value="1"/>
</dbReference>
<dbReference type="InterPro" id="IPR039552">
    <property type="entry name" value="IS66_C"/>
</dbReference>
<comment type="caution">
    <text evidence="3">The sequence shown here is derived from an EMBL/GenBank/DDBJ whole genome shotgun (WGS) entry which is preliminary data.</text>
</comment>
<evidence type="ECO:0000259" key="1">
    <source>
        <dbReference type="Pfam" id="PF03050"/>
    </source>
</evidence>